<dbReference type="CDD" id="cd00865">
    <property type="entry name" value="PEBP_bact_arch"/>
    <property type="match status" value="1"/>
</dbReference>
<dbReference type="NCBIfam" id="TIGR00481">
    <property type="entry name" value="YbhB/YbcL family Raf kinase inhibitor-like protein"/>
    <property type="match status" value="1"/>
</dbReference>
<protein>
    <submittedName>
        <fullName evidence="1">YbhB/YbcL family Raf kinase inhibitor-like protein</fullName>
    </submittedName>
</protein>
<sequence length="206" mass="22434">MHITVKGISEGQPIPGQFAFAVPHAEDHMALSDNRNPQVTWEDAPEGTRSFAVVVVDPDVPSDASNVNQEGKTLDEEMPRVDFYHWLLVDIPAEVGEIAEGEDSDGVTPRGKSTGQVKKGVRGANDYTDFMAGDPDMKGVYGGYDGPCPPWNDERLHHYTFTVYALDVPTLGLDGDFRGPDVMKAMEGHILDRASVTGTYTLKANV</sequence>
<organism evidence="1 2">
    <name type="scientific">Alloalcanivorax gelatiniphagus</name>
    <dbReference type="NCBI Taxonomy" id="1194167"/>
    <lineage>
        <taxon>Bacteria</taxon>
        <taxon>Pseudomonadati</taxon>
        <taxon>Pseudomonadota</taxon>
        <taxon>Gammaproteobacteria</taxon>
        <taxon>Oceanospirillales</taxon>
        <taxon>Alcanivoracaceae</taxon>
        <taxon>Alloalcanivorax</taxon>
    </lineage>
</organism>
<dbReference type="InterPro" id="IPR036610">
    <property type="entry name" value="PEBP-like_sf"/>
</dbReference>
<dbReference type="Pfam" id="PF01161">
    <property type="entry name" value="PBP"/>
    <property type="match status" value="1"/>
</dbReference>
<dbReference type="InterPro" id="IPR008914">
    <property type="entry name" value="PEBP"/>
</dbReference>
<keyword evidence="1" id="KW-0649">Protein kinase inhibitor</keyword>
<reference evidence="1 2" key="1">
    <citation type="submission" date="2019-05" db="EMBL/GenBank/DDBJ databases">
        <title>Genome of Alcanivorax gelatiniphagus, an oil degrading marine bacteria.</title>
        <authorList>
            <person name="Kwon K.K."/>
        </authorList>
    </citation>
    <scope>NUCLEOTIDE SEQUENCE [LARGE SCALE GENOMIC DNA]</scope>
    <source>
        <strain evidence="1 2">MEBiC 08158</strain>
    </source>
</reference>
<name>A0ABY2XIV6_9GAMM</name>
<dbReference type="PANTHER" id="PTHR30289:SF1">
    <property type="entry name" value="PEBP (PHOSPHATIDYLETHANOLAMINE-BINDING PROTEIN) FAMILY PROTEIN"/>
    <property type="match status" value="1"/>
</dbReference>
<dbReference type="GO" id="GO:0004860">
    <property type="term" value="F:protein kinase inhibitor activity"/>
    <property type="evidence" value="ECO:0007669"/>
    <property type="project" value="UniProtKB-KW"/>
</dbReference>
<dbReference type="Proteomes" id="UP000739180">
    <property type="component" value="Unassembled WGS sequence"/>
</dbReference>
<gene>
    <name evidence="1" type="ORF">FGS76_12400</name>
</gene>
<comment type="caution">
    <text evidence="1">The sequence shown here is derived from an EMBL/GenBank/DDBJ whole genome shotgun (WGS) entry which is preliminary data.</text>
</comment>
<dbReference type="SUPFAM" id="SSF49777">
    <property type="entry name" value="PEBP-like"/>
    <property type="match status" value="1"/>
</dbReference>
<dbReference type="InterPro" id="IPR005247">
    <property type="entry name" value="YbhB_YbcL/LppC-like"/>
</dbReference>
<dbReference type="PANTHER" id="PTHR30289">
    <property type="entry name" value="UNCHARACTERIZED PROTEIN YBCL-RELATED"/>
    <property type="match status" value="1"/>
</dbReference>
<dbReference type="EMBL" id="VCQT01000038">
    <property type="protein sequence ID" value="TMW11826.1"/>
    <property type="molecule type" value="Genomic_DNA"/>
</dbReference>
<evidence type="ECO:0000313" key="2">
    <source>
        <dbReference type="Proteomes" id="UP000739180"/>
    </source>
</evidence>
<keyword evidence="2" id="KW-1185">Reference proteome</keyword>
<evidence type="ECO:0000313" key="1">
    <source>
        <dbReference type="EMBL" id="TMW11826.1"/>
    </source>
</evidence>
<proteinExistence type="predicted"/>
<accession>A0ABY2XIV6</accession>
<dbReference type="RefSeq" id="WP_138772971.1">
    <property type="nucleotide sequence ID" value="NZ_JBHSSX010000026.1"/>
</dbReference>
<dbReference type="Gene3D" id="3.90.280.10">
    <property type="entry name" value="PEBP-like"/>
    <property type="match status" value="1"/>
</dbReference>